<dbReference type="GeneID" id="303296541"/>
<evidence type="ECO:0000313" key="2">
    <source>
        <dbReference type="Proteomes" id="UP001595937"/>
    </source>
</evidence>
<dbReference type="EMBL" id="JBHSLN010000010">
    <property type="protein sequence ID" value="MFC5296218.1"/>
    <property type="molecule type" value="Genomic_DNA"/>
</dbReference>
<keyword evidence="2" id="KW-1185">Reference proteome</keyword>
<dbReference type="InterPro" id="IPR027417">
    <property type="entry name" value="P-loop_NTPase"/>
</dbReference>
<reference evidence="2" key="1">
    <citation type="journal article" date="2019" name="Int. J. Syst. Evol. Microbiol.">
        <title>The Global Catalogue of Microorganisms (GCM) 10K type strain sequencing project: providing services to taxonomists for standard genome sequencing and annotation.</title>
        <authorList>
            <consortium name="The Broad Institute Genomics Platform"/>
            <consortium name="The Broad Institute Genome Sequencing Center for Infectious Disease"/>
            <person name="Wu L."/>
            <person name="Ma J."/>
        </authorList>
    </citation>
    <scope>NUCLEOTIDE SEQUENCE [LARGE SCALE GENOMIC DNA]</scope>
    <source>
        <strain evidence="2">CGMCC 1.16455</strain>
    </source>
</reference>
<sequence>MTHPEPAHRQLSGLAALDNGRSILLVTGPPAAGKSTVTRLLAEKLSRSALLAGDVVARLVVRGYVWPLGEPADEAARQVALCNRNLCDLARNIAAAGITPVIDWIVPDREQFDVFTSALGGLGLRPVVLAPDPAVCVERNLQRDERERFDVDDHAGLLARMGAAFGDDVLWVDSTHLSAEATVEVIVEAPGIDGGA</sequence>
<protein>
    <submittedName>
        <fullName evidence="1">AAA family ATPase</fullName>
    </submittedName>
</protein>
<dbReference type="Pfam" id="PF13671">
    <property type="entry name" value="AAA_33"/>
    <property type="match status" value="1"/>
</dbReference>
<evidence type="ECO:0000313" key="1">
    <source>
        <dbReference type="EMBL" id="MFC5296218.1"/>
    </source>
</evidence>
<comment type="caution">
    <text evidence="1">The sequence shown here is derived from an EMBL/GenBank/DDBJ whole genome shotgun (WGS) entry which is preliminary data.</text>
</comment>
<proteinExistence type="predicted"/>
<dbReference type="SUPFAM" id="SSF52540">
    <property type="entry name" value="P-loop containing nucleoside triphosphate hydrolases"/>
    <property type="match status" value="1"/>
</dbReference>
<gene>
    <name evidence="1" type="ORF">ACFPK8_01715</name>
</gene>
<dbReference type="Gene3D" id="3.40.50.300">
    <property type="entry name" value="P-loop containing nucleotide triphosphate hydrolases"/>
    <property type="match status" value="1"/>
</dbReference>
<name>A0ABW0FC18_9MICO</name>
<accession>A0ABW0FC18</accession>
<organism evidence="1 2">
    <name type="scientific">Brachybacterium tyrofermentans</name>
    <dbReference type="NCBI Taxonomy" id="47848"/>
    <lineage>
        <taxon>Bacteria</taxon>
        <taxon>Bacillati</taxon>
        <taxon>Actinomycetota</taxon>
        <taxon>Actinomycetes</taxon>
        <taxon>Micrococcales</taxon>
        <taxon>Dermabacteraceae</taxon>
        <taxon>Brachybacterium</taxon>
    </lineage>
</organism>
<dbReference type="RefSeq" id="WP_343922917.1">
    <property type="nucleotide sequence ID" value="NZ_BAAAIR010000026.1"/>
</dbReference>
<dbReference type="Proteomes" id="UP001595937">
    <property type="component" value="Unassembled WGS sequence"/>
</dbReference>